<evidence type="ECO:0000313" key="1">
    <source>
        <dbReference type="EMBL" id="CAK9263461.1"/>
    </source>
</evidence>
<protein>
    <submittedName>
        <fullName evidence="1">Uncharacterized protein</fullName>
    </submittedName>
</protein>
<sequence length="111" mass="12103">MNALRRKATSSLGYIINVTRVGRRNDENEDIGIRLVRSFVRSFVRSLQRLCSGNGGFVCTVVLEEETGKVAAAESSEKTAFPACGFVLRELLIAPTVRSFGGVSSGEVWSF</sequence>
<gene>
    <name evidence="1" type="ORF">CSSPJE1EN1_LOCUS8939</name>
</gene>
<name>A0ABP0WBB6_9BRYO</name>
<keyword evidence="2" id="KW-1185">Reference proteome</keyword>
<proteinExistence type="predicted"/>
<accession>A0ABP0WBB6</accession>
<dbReference type="Proteomes" id="UP001497444">
    <property type="component" value="Chromosome 15"/>
</dbReference>
<evidence type="ECO:0000313" key="2">
    <source>
        <dbReference type="Proteomes" id="UP001497444"/>
    </source>
</evidence>
<reference evidence="1" key="1">
    <citation type="submission" date="2024-02" db="EMBL/GenBank/DDBJ databases">
        <authorList>
            <consortium name="ELIXIR-Norway"/>
            <consortium name="Elixir Norway"/>
        </authorList>
    </citation>
    <scope>NUCLEOTIDE SEQUENCE</scope>
</reference>
<dbReference type="EMBL" id="OZ020110">
    <property type="protein sequence ID" value="CAK9263461.1"/>
    <property type="molecule type" value="Genomic_DNA"/>
</dbReference>
<organism evidence="1 2">
    <name type="scientific">Sphagnum jensenii</name>
    <dbReference type="NCBI Taxonomy" id="128206"/>
    <lineage>
        <taxon>Eukaryota</taxon>
        <taxon>Viridiplantae</taxon>
        <taxon>Streptophyta</taxon>
        <taxon>Embryophyta</taxon>
        <taxon>Bryophyta</taxon>
        <taxon>Sphagnophytina</taxon>
        <taxon>Sphagnopsida</taxon>
        <taxon>Sphagnales</taxon>
        <taxon>Sphagnaceae</taxon>
        <taxon>Sphagnum</taxon>
    </lineage>
</organism>